<evidence type="ECO:0000259" key="2">
    <source>
        <dbReference type="Pfam" id="PF01841"/>
    </source>
</evidence>
<dbReference type="InterPro" id="IPR002931">
    <property type="entry name" value="Transglutaminase-like"/>
</dbReference>
<evidence type="ECO:0000313" key="3">
    <source>
        <dbReference type="EMBL" id="CUQ41442.1"/>
    </source>
</evidence>
<proteinExistence type="predicted"/>
<protein>
    <submittedName>
        <fullName evidence="3">Uncharacterized protein involved in cytokinesis, contains TGc (Transglutaminase/protease-like) domain</fullName>
    </submittedName>
</protein>
<dbReference type="SUPFAM" id="SSF54001">
    <property type="entry name" value="Cysteine proteinases"/>
    <property type="match status" value="1"/>
</dbReference>
<dbReference type="GO" id="GO:0008233">
    <property type="term" value="F:peptidase activity"/>
    <property type="evidence" value="ECO:0007669"/>
    <property type="project" value="UniProtKB-KW"/>
</dbReference>
<feature type="signal peptide" evidence="1">
    <location>
        <begin position="1"/>
        <end position="23"/>
    </location>
</feature>
<reference evidence="3 4" key="1">
    <citation type="submission" date="2015-09" db="EMBL/GenBank/DDBJ databases">
        <authorList>
            <consortium name="Pathogen Informatics"/>
        </authorList>
    </citation>
    <scope>NUCLEOTIDE SEQUENCE [LARGE SCALE GENOMIC DNA]</scope>
    <source>
        <strain evidence="3 4">2789STDY5834957</strain>
    </source>
</reference>
<dbReference type="Proteomes" id="UP000095762">
    <property type="component" value="Unassembled WGS sequence"/>
</dbReference>
<dbReference type="InterPro" id="IPR038765">
    <property type="entry name" value="Papain-like_cys_pep_sf"/>
</dbReference>
<evidence type="ECO:0000313" key="4">
    <source>
        <dbReference type="Proteomes" id="UP000095762"/>
    </source>
</evidence>
<dbReference type="AlphaFoldDB" id="A0A174W3D6"/>
<accession>A0A174W3D6</accession>
<organism evidence="3 4">
    <name type="scientific">Blautia obeum</name>
    <dbReference type="NCBI Taxonomy" id="40520"/>
    <lineage>
        <taxon>Bacteria</taxon>
        <taxon>Bacillati</taxon>
        <taxon>Bacillota</taxon>
        <taxon>Clostridia</taxon>
        <taxon>Lachnospirales</taxon>
        <taxon>Lachnospiraceae</taxon>
        <taxon>Blautia</taxon>
    </lineage>
</organism>
<feature type="domain" description="Transglutaminase-like" evidence="2">
    <location>
        <begin position="184"/>
        <end position="286"/>
    </location>
</feature>
<keyword evidence="3" id="KW-0645">Protease</keyword>
<dbReference type="EMBL" id="CZBP01000049">
    <property type="protein sequence ID" value="CUQ41442.1"/>
    <property type="molecule type" value="Genomic_DNA"/>
</dbReference>
<sequence>MKKIKILLGIAMVVSVLTIPVHGAEGDTAIPVISEIPQITPVETPVRELRVEGNKIFYYYKGKMVRNKWKRYEGYKYYFGEDGYACIGGSKIGNKAYVFDENGHLLENQKGKMRTVLNKKYCIASDNGQPKTGYFIYHNDLYYADSKGRCYQNRTREDGQLYFTSSGKARKDTNALLKMRVMNLVSRLTTSEMSKNQKLHACWEYIVDDAGFQYGGSDPDLKKAGWCRKTALSMLNTKVGNCYGFASTLAAFAKELGYKKIELIDGRTPGTRDHAPDGFTGHCWVRIDNRYYDPEADWAGWMTGVYGYNSYPIRHYVKKIYNFMR</sequence>
<dbReference type="SUPFAM" id="SSF69360">
    <property type="entry name" value="Cell wall binding repeat"/>
    <property type="match status" value="1"/>
</dbReference>
<dbReference type="Pfam" id="PF01841">
    <property type="entry name" value="Transglut_core"/>
    <property type="match status" value="1"/>
</dbReference>
<dbReference type="Gene3D" id="2.10.270.10">
    <property type="entry name" value="Cholin Binding"/>
    <property type="match status" value="1"/>
</dbReference>
<evidence type="ECO:0000256" key="1">
    <source>
        <dbReference type="SAM" id="SignalP"/>
    </source>
</evidence>
<keyword evidence="3" id="KW-0378">Hydrolase</keyword>
<gene>
    <name evidence="3" type="ORF">ERS852569_03777</name>
</gene>
<keyword evidence="1" id="KW-0732">Signal</keyword>
<dbReference type="RefSeq" id="WP_055060699.1">
    <property type="nucleotide sequence ID" value="NZ_CZBP01000049.1"/>
</dbReference>
<feature type="chain" id="PRO_5008036365" evidence="1">
    <location>
        <begin position="24"/>
        <end position="325"/>
    </location>
</feature>
<name>A0A174W3D6_9FIRM</name>
<dbReference type="GO" id="GO:0006508">
    <property type="term" value="P:proteolysis"/>
    <property type="evidence" value="ECO:0007669"/>
    <property type="project" value="UniProtKB-KW"/>
</dbReference>